<gene>
    <name evidence="2" type="ORF">OG560_16015</name>
</gene>
<name>A0ABZ1K716_9ACTN</name>
<evidence type="ECO:0000313" key="3">
    <source>
        <dbReference type="Proteomes" id="UP001622496"/>
    </source>
</evidence>
<dbReference type="EMBL" id="CP108135">
    <property type="protein sequence ID" value="WTP66843.1"/>
    <property type="molecule type" value="Genomic_DNA"/>
</dbReference>
<dbReference type="Gene3D" id="3.10.450.50">
    <property type="match status" value="1"/>
</dbReference>
<organism evidence="2 3">
    <name type="scientific">[Kitasatospora] papulosa</name>
    <dbReference type="NCBI Taxonomy" id="1464011"/>
    <lineage>
        <taxon>Bacteria</taxon>
        <taxon>Bacillati</taxon>
        <taxon>Actinomycetota</taxon>
        <taxon>Actinomycetes</taxon>
        <taxon>Kitasatosporales</taxon>
        <taxon>Streptomycetaceae</taxon>
        <taxon>Streptomyces</taxon>
    </lineage>
</organism>
<dbReference type="RefSeq" id="WP_078494715.1">
    <property type="nucleotide sequence ID" value="NZ_CP108135.1"/>
</dbReference>
<accession>A0ABZ1K716</accession>
<protein>
    <submittedName>
        <fullName evidence="2">Nuclear transport factor 2 family protein</fullName>
    </submittedName>
</protein>
<dbReference type="SUPFAM" id="SSF54427">
    <property type="entry name" value="NTF2-like"/>
    <property type="match status" value="1"/>
</dbReference>
<dbReference type="GeneID" id="95064917"/>
<dbReference type="Pfam" id="PF12680">
    <property type="entry name" value="SnoaL_2"/>
    <property type="match status" value="1"/>
</dbReference>
<feature type="domain" description="SnoaL-like" evidence="1">
    <location>
        <begin position="21"/>
        <end position="115"/>
    </location>
</feature>
<evidence type="ECO:0000313" key="2">
    <source>
        <dbReference type="EMBL" id="WTP66843.1"/>
    </source>
</evidence>
<dbReference type="Proteomes" id="UP001622496">
    <property type="component" value="Chromosome"/>
</dbReference>
<dbReference type="InterPro" id="IPR032710">
    <property type="entry name" value="NTF2-like_dom_sf"/>
</dbReference>
<proteinExistence type="predicted"/>
<keyword evidence="3" id="KW-1185">Reference proteome</keyword>
<reference evidence="2 3" key="1">
    <citation type="submission" date="2022-10" db="EMBL/GenBank/DDBJ databases">
        <title>The complete genomes of actinobacterial strains from the NBC collection.</title>
        <authorList>
            <person name="Joergensen T.S."/>
            <person name="Alvarez Arevalo M."/>
            <person name="Sterndorff E.B."/>
            <person name="Faurdal D."/>
            <person name="Vuksanovic O."/>
            <person name="Mourched A.-S."/>
            <person name="Charusanti P."/>
            <person name="Shaw S."/>
            <person name="Blin K."/>
            <person name="Weber T."/>
        </authorList>
    </citation>
    <scope>NUCLEOTIDE SEQUENCE [LARGE SCALE GENOMIC DNA]</scope>
    <source>
        <strain evidence="2 3">NBC_00185</strain>
    </source>
</reference>
<evidence type="ECO:0000259" key="1">
    <source>
        <dbReference type="Pfam" id="PF12680"/>
    </source>
</evidence>
<sequence>MTGTSGGTGVAWWAARERVAVEAYWAAAGARDWAAFAATLADDVVYELPQSRERILGKERYVRFNREHPGARQVRIERIVTDGEGRQAAARTLVTLGSEETHAIHFFTFDEDGRIDGVTDFWPESCEPPAGREHLVERY</sequence>
<dbReference type="InterPro" id="IPR037401">
    <property type="entry name" value="SnoaL-like"/>
</dbReference>